<dbReference type="GO" id="GO:0016788">
    <property type="term" value="F:hydrolase activity, acting on ester bonds"/>
    <property type="evidence" value="ECO:0007669"/>
    <property type="project" value="InterPro"/>
</dbReference>
<accession>A0A935THH4</accession>
<dbReference type="InterPro" id="IPR051058">
    <property type="entry name" value="GDSL_Est/Lipase"/>
</dbReference>
<keyword evidence="2" id="KW-0732">Signal</keyword>
<evidence type="ECO:0000256" key="2">
    <source>
        <dbReference type="SAM" id="SignalP"/>
    </source>
</evidence>
<dbReference type="AlphaFoldDB" id="A0A935THH4"/>
<proteinExistence type="predicted"/>
<protein>
    <submittedName>
        <fullName evidence="3">SGNH/GDSL hydrolase family protein</fullName>
    </submittedName>
</protein>
<evidence type="ECO:0000313" key="3">
    <source>
        <dbReference type="EMBL" id="MBK7956362.1"/>
    </source>
</evidence>
<organism evidence="3 4">
    <name type="scientific">Candidatus Accumulibacter affinis</name>
    <dbReference type="NCBI Taxonomy" id="2954384"/>
    <lineage>
        <taxon>Bacteria</taxon>
        <taxon>Pseudomonadati</taxon>
        <taxon>Pseudomonadota</taxon>
        <taxon>Betaproteobacteria</taxon>
        <taxon>Candidatus Accumulibacter</taxon>
    </lineage>
</organism>
<sequence length="354" mass="36839">MKNLLSRALACAAFVGLIVPFAAEAYDKMYVFGDSLSDSGNAFHLVPPPAFPPPPNNQRNSNGLVAVEYLAQQLGVALLPSTTAGGTNYAVSGAMTGQRTSVYPLPPSPGGVVVTTENYADPVYNSLFNTQVLRTGTSLLSQVTQFALSSPSFAPSSSLFVVWAGANDFFFDPQASTVVTSVTNIANSIGALVASGARQFLVPGLPDLSLTPAIRDLDASFPGAGIGAGYQALSLGFNQALLATLPALEGLAPGVDITYFDTSAALLGVIADPAALGLTNVSDACLVWGPQGIASLCANPDEYLFWDQVHPSDRVAMELGRQFAVAVPEPESLTMLALGLILLTTSRLRLRARA</sequence>
<feature type="signal peptide" evidence="2">
    <location>
        <begin position="1"/>
        <end position="25"/>
    </location>
</feature>
<reference evidence="3 4" key="1">
    <citation type="submission" date="2020-10" db="EMBL/GenBank/DDBJ databases">
        <title>Connecting structure to function with the recovery of over 1000 high-quality activated sludge metagenome-assembled genomes encoding full-length rRNA genes using long-read sequencing.</title>
        <authorList>
            <person name="Singleton C.M."/>
            <person name="Petriglieri F."/>
            <person name="Kristensen J.M."/>
            <person name="Kirkegaard R.H."/>
            <person name="Michaelsen T.Y."/>
            <person name="Andersen M.H."/>
            <person name="Karst S.M."/>
            <person name="Dueholm M.S."/>
            <person name="Nielsen P.H."/>
            <person name="Albertsen M."/>
        </authorList>
    </citation>
    <scope>NUCLEOTIDE SEQUENCE [LARGE SCALE GENOMIC DNA]</scope>
    <source>
        <strain evidence="3">Fred_18-Q3-R57-64_BAT3C.720</strain>
    </source>
</reference>
<dbReference type="PANTHER" id="PTHR45648:SF22">
    <property type="entry name" value="GDSL LIPASE_ACYLHYDROLASE FAMILY PROTEIN (AFU_ORTHOLOGUE AFUA_4G14700)"/>
    <property type="match status" value="1"/>
</dbReference>
<dbReference type="EMBL" id="JADJOT010000012">
    <property type="protein sequence ID" value="MBK7956362.1"/>
    <property type="molecule type" value="Genomic_DNA"/>
</dbReference>
<evidence type="ECO:0000256" key="1">
    <source>
        <dbReference type="ARBA" id="ARBA00022801"/>
    </source>
</evidence>
<dbReference type="InterPro" id="IPR001087">
    <property type="entry name" value="GDSL"/>
</dbReference>
<comment type="caution">
    <text evidence="3">The sequence shown here is derived from an EMBL/GenBank/DDBJ whole genome shotgun (WGS) entry which is preliminary data.</text>
</comment>
<dbReference type="InterPro" id="IPR036514">
    <property type="entry name" value="SGNH_hydro_sf"/>
</dbReference>
<dbReference type="CDD" id="cd01846">
    <property type="entry name" value="fatty_acyltransferase_like"/>
    <property type="match status" value="1"/>
</dbReference>
<gene>
    <name evidence="3" type="ORF">IPK02_21815</name>
</gene>
<dbReference type="PANTHER" id="PTHR45648">
    <property type="entry name" value="GDSL LIPASE/ACYLHYDROLASE FAMILY PROTEIN (AFU_ORTHOLOGUE AFUA_4G14700)"/>
    <property type="match status" value="1"/>
</dbReference>
<name>A0A935THH4_9PROT</name>
<evidence type="ECO:0000313" key="4">
    <source>
        <dbReference type="Proteomes" id="UP000706151"/>
    </source>
</evidence>
<dbReference type="Proteomes" id="UP000706151">
    <property type="component" value="Unassembled WGS sequence"/>
</dbReference>
<dbReference type="Pfam" id="PF00657">
    <property type="entry name" value="Lipase_GDSL"/>
    <property type="match status" value="1"/>
</dbReference>
<feature type="chain" id="PRO_5037658925" evidence="2">
    <location>
        <begin position="26"/>
        <end position="354"/>
    </location>
</feature>
<dbReference type="SUPFAM" id="SSF52266">
    <property type="entry name" value="SGNH hydrolase"/>
    <property type="match status" value="1"/>
</dbReference>
<keyword evidence="1 3" id="KW-0378">Hydrolase</keyword>
<dbReference type="Gene3D" id="3.40.50.1110">
    <property type="entry name" value="SGNH hydrolase"/>
    <property type="match status" value="1"/>
</dbReference>